<accession>A0A399DA99</accession>
<dbReference type="OrthoDB" id="1123355at2"/>
<evidence type="ECO:0000313" key="2">
    <source>
        <dbReference type="Proteomes" id="UP000266441"/>
    </source>
</evidence>
<sequence>MYLTKKNIKNAEILGAMMRCPFDETVSNCPFKIYHGLNNPVKQIETFYTLPEEEVKSLQQFHRNCIRERCEKEKYSEDI</sequence>
<dbReference type="EMBL" id="QWET01000001">
    <property type="protein sequence ID" value="RIH67111.1"/>
    <property type="molecule type" value="Genomic_DNA"/>
</dbReference>
<organism evidence="1 2">
    <name type="scientific">Mariniphaga sediminis</name>
    <dbReference type="NCBI Taxonomy" id="1628158"/>
    <lineage>
        <taxon>Bacteria</taxon>
        <taxon>Pseudomonadati</taxon>
        <taxon>Bacteroidota</taxon>
        <taxon>Bacteroidia</taxon>
        <taxon>Marinilabiliales</taxon>
        <taxon>Prolixibacteraceae</taxon>
        <taxon>Mariniphaga</taxon>
    </lineage>
</organism>
<evidence type="ECO:0000313" key="1">
    <source>
        <dbReference type="EMBL" id="RIH67111.1"/>
    </source>
</evidence>
<reference evidence="1 2" key="1">
    <citation type="journal article" date="2015" name="Int. J. Syst. Evol. Microbiol.">
        <title>Mariniphaga sediminis sp. nov., isolated from coastal sediment.</title>
        <authorList>
            <person name="Wang F.Q."/>
            <person name="Shen Q.Y."/>
            <person name="Chen G.J."/>
            <person name="Du Z.J."/>
        </authorList>
    </citation>
    <scope>NUCLEOTIDE SEQUENCE [LARGE SCALE GENOMIC DNA]</scope>
    <source>
        <strain evidence="1 2">SY21</strain>
    </source>
</reference>
<dbReference type="RefSeq" id="WP_119348135.1">
    <property type="nucleotide sequence ID" value="NZ_QWET01000001.1"/>
</dbReference>
<dbReference type="AlphaFoldDB" id="A0A399DA99"/>
<name>A0A399DA99_9BACT</name>
<gene>
    <name evidence="1" type="ORF">D1164_01385</name>
</gene>
<protein>
    <submittedName>
        <fullName evidence="1">Uncharacterized protein</fullName>
    </submittedName>
</protein>
<keyword evidence="2" id="KW-1185">Reference proteome</keyword>
<dbReference type="Proteomes" id="UP000266441">
    <property type="component" value="Unassembled WGS sequence"/>
</dbReference>
<proteinExistence type="predicted"/>
<comment type="caution">
    <text evidence="1">The sequence shown here is derived from an EMBL/GenBank/DDBJ whole genome shotgun (WGS) entry which is preliminary data.</text>
</comment>